<evidence type="ECO:0000256" key="1">
    <source>
        <dbReference type="ARBA" id="ARBA00006100"/>
    </source>
</evidence>
<dbReference type="SFLD" id="SFLDF00562">
    <property type="entry name" value="HemN-like__clustered_with_heat"/>
    <property type="match status" value="1"/>
</dbReference>
<dbReference type="SUPFAM" id="SSF102114">
    <property type="entry name" value="Radical SAM enzymes"/>
    <property type="match status" value="1"/>
</dbReference>
<evidence type="ECO:0000313" key="5">
    <source>
        <dbReference type="Proteomes" id="UP001168528"/>
    </source>
</evidence>
<dbReference type="SFLD" id="SFLDS00029">
    <property type="entry name" value="Radical_SAM"/>
    <property type="match status" value="1"/>
</dbReference>
<comment type="subcellular location">
    <subcellularLocation>
        <location evidence="2">Cytoplasm</location>
    </subcellularLocation>
</comment>
<dbReference type="InterPro" id="IPR004559">
    <property type="entry name" value="HemW-like"/>
</dbReference>
<dbReference type="SMART" id="SM00729">
    <property type="entry name" value="Elp3"/>
    <property type="match status" value="1"/>
</dbReference>
<evidence type="ECO:0000313" key="4">
    <source>
        <dbReference type="EMBL" id="MDO1448607.1"/>
    </source>
</evidence>
<evidence type="ECO:0000259" key="3">
    <source>
        <dbReference type="PROSITE" id="PS51918"/>
    </source>
</evidence>
<keyword evidence="2" id="KW-0411">Iron-sulfur</keyword>
<dbReference type="InterPro" id="IPR007197">
    <property type="entry name" value="rSAM"/>
</dbReference>
<dbReference type="RefSeq" id="WP_302039408.1">
    <property type="nucleotide sequence ID" value="NZ_JAUKPO010000012.1"/>
</dbReference>
<evidence type="ECO:0000256" key="2">
    <source>
        <dbReference type="RuleBase" id="RU364116"/>
    </source>
</evidence>
<keyword evidence="2" id="KW-0479">Metal-binding</keyword>
<dbReference type="Pfam" id="PF06969">
    <property type="entry name" value="HemN_C"/>
    <property type="match status" value="1"/>
</dbReference>
<dbReference type="PROSITE" id="PS51918">
    <property type="entry name" value="RADICAL_SAM"/>
    <property type="match status" value="1"/>
</dbReference>
<organism evidence="4 5">
    <name type="scientific">Rhodocytophaga aerolata</name>
    <dbReference type="NCBI Taxonomy" id="455078"/>
    <lineage>
        <taxon>Bacteria</taxon>
        <taxon>Pseudomonadati</taxon>
        <taxon>Bacteroidota</taxon>
        <taxon>Cytophagia</taxon>
        <taxon>Cytophagales</taxon>
        <taxon>Rhodocytophagaceae</taxon>
        <taxon>Rhodocytophaga</taxon>
    </lineage>
</organism>
<dbReference type="InterPro" id="IPR010723">
    <property type="entry name" value="HemN_C"/>
</dbReference>
<keyword evidence="2" id="KW-0949">S-adenosyl-L-methionine</keyword>
<keyword evidence="2" id="KW-0408">Iron</keyword>
<feature type="domain" description="Radical SAM core" evidence="3">
    <location>
        <begin position="1"/>
        <end position="232"/>
    </location>
</feature>
<proteinExistence type="inferred from homology"/>
<dbReference type="PANTHER" id="PTHR13932:SF5">
    <property type="entry name" value="RADICAL S-ADENOSYL METHIONINE DOMAIN-CONTAINING PROTEIN 1, MITOCHONDRIAL"/>
    <property type="match status" value="1"/>
</dbReference>
<keyword evidence="2" id="KW-0004">4Fe-4S</keyword>
<dbReference type="InterPro" id="IPR058240">
    <property type="entry name" value="rSAM_sf"/>
</dbReference>
<gene>
    <name evidence="4" type="primary">hemW</name>
    <name evidence="4" type="ORF">Q0590_20185</name>
</gene>
<keyword evidence="2" id="KW-0143">Chaperone</keyword>
<dbReference type="Gene3D" id="3.80.30.20">
    <property type="entry name" value="tm_1862 like domain"/>
    <property type="match status" value="1"/>
</dbReference>
<reference evidence="4" key="1">
    <citation type="submission" date="2023-07" db="EMBL/GenBank/DDBJ databases">
        <title>The genome sequence of Rhodocytophaga aerolata KACC 12507.</title>
        <authorList>
            <person name="Zhang X."/>
        </authorList>
    </citation>
    <scope>NUCLEOTIDE SEQUENCE</scope>
    <source>
        <strain evidence="4">KACC 12507</strain>
    </source>
</reference>
<keyword evidence="2" id="KW-0963">Cytoplasm</keyword>
<comment type="similarity">
    <text evidence="1">Belongs to the anaerobic coproporphyrinogen-III oxidase family. HemW subfamily.</text>
</comment>
<dbReference type="Proteomes" id="UP001168528">
    <property type="component" value="Unassembled WGS sequence"/>
</dbReference>
<comment type="caution">
    <text evidence="4">The sequence shown here is derived from an EMBL/GenBank/DDBJ whole genome shotgun (WGS) entry which is preliminary data.</text>
</comment>
<dbReference type="InterPro" id="IPR034505">
    <property type="entry name" value="Coproporphyrinogen-III_oxidase"/>
</dbReference>
<sequence>MSGLYIHIPFCKQACHYCDFHFSTNLQTKQPLVEAICKEIRLQKDYLENKATLQTIYFGGGTPSLLSESELDSIFQTIYTHFTVAPKAEITLEANPDDLTAEKLRLLRQSPVNRLSIGTQSFYEPHLRYMNRAHQVQEAIDSIKQAQDAGFSNISIDLIYGIPHPDHSIWENDLRTAINLQIQHISAYCLTIEPGTAFGNWLQKGKIKQVEEEFSIEQFSMLIHTLAAAGFEQYEISNFALPDYYSKHNSNYWKKQKYLGIGPSAHSYNGKTRQYNIANNIKYIKSIESATIPATVEVLSVPDHVNEYILTSLRTKWGCNLKEIKLLYDIDLKEKNEHYISTLLKRKLVTLEDHILKLTPSGKLLADQIASDLFIE</sequence>
<keyword evidence="2" id="KW-0349">Heme</keyword>
<dbReference type="SFLD" id="SFLDG01065">
    <property type="entry name" value="anaerobic_coproporphyrinogen-I"/>
    <property type="match status" value="1"/>
</dbReference>
<name>A0ABT8R938_9BACT</name>
<dbReference type="PANTHER" id="PTHR13932">
    <property type="entry name" value="COPROPORPHYRINIGEN III OXIDASE"/>
    <property type="match status" value="1"/>
</dbReference>
<dbReference type="SFLD" id="SFLDF00288">
    <property type="entry name" value="HemN-like__clustered_with_nucl"/>
    <property type="match status" value="1"/>
</dbReference>
<protein>
    <recommendedName>
        <fullName evidence="2">Heme chaperone HemW</fullName>
    </recommendedName>
</protein>
<dbReference type="SFLD" id="SFLDG01082">
    <property type="entry name" value="B12-binding_domain_containing"/>
    <property type="match status" value="1"/>
</dbReference>
<dbReference type="InterPro" id="IPR006638">
    <property type="entry name" value="Elp3/MiaA/NifB-like_rSAM"/>
</dbReference>
<dbReference type="NCBIfam" id="TIGR00539">
    <property type="entry name" value="hemN_rel"/>
    <property type="match status" value="1"/>
</dbReference>
<keyword evidence="5" id="KW-1185">Reference proteome</keyword>
<dbReference type="InterPro" id="IPR023404">
    <property type="entry name" value="rSAM_horseshoe"/>
</dbReference>
<dbReference type="Pfam" id="PF04055">
    <property type="entry name" value="Radical_SAM"/>
    <property type="match status" value="1"/>
</dbReference>
<comment type="function">
    <text evidence="2">Probably acts as a heme chaperone, transferring heme to an unknown acceptor. Binds one molecule of heme per monomer, possibly covalently. Binds 1 [4Fe-4S] cluster. The cluster is coordinated with 3 cysteines and an exchangeable S-adenosyl-L-methionine.</text>
</comment>
<accession>A0ABT8R938</accession>
<dbReference type="EMBL" id="JAUKPO010000012">
    <property type="protein sequence ID" value="MDO1448607.1"/>
    <property type="molecule type" value="Genomic_DNA"/>
</dbReference>